<keyword evidence="1" id="KW-0732">Signal</keyword>
<evidence type="ECO:0000256" key="1">
    <source>
        <dbReference type="SAM" id="SignalP"/>
    </source>
</evidence>
<evidence type="ECO:0000313" key="3">
    <source>
        <dbReference type="Proteomes" id="UP001390339"/>
    </source>
</evidence>
<reference evidence="2 3" key="1">
    <citation type="journal article" date="2024" name="IMA Fungus">
        <title>Apiospora arundinis, a panoply of carbohydrate-active enzymes and secondary metabolites.</title>
        <authorList>
            <person name="Sorensen T."/>
            <person name="Petersen C."/>
            <person name="Muurmann A.T."/>
            <person name="Christiansen J.V."/>
            <person name="Brundto M.L."/>
            <person name="Overgaard C.K."/>
            <person name="Boysen A.T."/>
            <person name="Wollenberg R.D."/>
            <person name="Larsen T.O."/>
            <person name="Sorensen J.L."/>
            <person name="Nielsen K.L."/>
            <person name="Sondergaard T.E."/>
        </authorList>
    </citation>
    <scope>NUCLEOTIDE SEQUENCE [LARGE SCALE GENOMIC DNA]</scope>
    <source>
        <strain evidence="2 3">AAU 773</strain>
    </source>
</reference>
<feature type="signal peptide" evidence="1">
    <location>
        <begin position="1"/>
        <end position="18"/>
    </location>
</feature>
<comment type="caution">
    <text evidence="2">The sequence shown here is derived from an EMBL/GenBank/DDBJ whole genome shotgun (WGS) entry which is preliminary data.</text>
</comment>
<keyword evidence="3" id="KW-1185">Reference proteome</keyword>
<organism evidence="2 3">
    <name type="scientific">Apiospora arundinis</name>
    <dbReference type="NCBI Taxonomy" id="335852"/>
    <lineage>
        <taxon>Eukaryota</taxon>
        <taxon>Fungi</taxon>
        <taxon>Dikarya</taxon>
        <taxon>Ascomycota</taxon>
        <taxon>Pezizomycotina</taxon>
        <taxon>Sordariomycetes</taxon>
        <taxon>Xylariomycetidae</taxon>
        <taxon>Amphisphaeriales</taxon>
        <taxon>Apiosporaceae</taxon>
        <taxon>Apiospora</taxon>
    </lineage>
</organism>
<proteinExistence type="predicted"/>
<sequence>MLSSVAIGLLAMLSAVSAADQPAHCSTTWDDWEHTTAGVKTHECYTYTKTRPSAPCPTYNAPTDIMCLMTVAVENLEVPCATDCCVETPTVYVDAPCPTSPTGCVFPTETITQTMGCAATAQKPLVTAKPTVW</sequence>
<accession>A0ABR2ITD2</accession>
<dbReference type="Proteomes" id="UP001390339">
    <property type="component" value="Unassembled WGS sequence"/>
</dbReference>
<dbReference type="EMBL" id="JAPCWZ010000004">
    <property type="protein sequence ID" value="KAK8868060.1"/>
    <property type="molecule type" value="Genomic_DNA"/>
</dbReference>
<feature type="chain" id="PRO_5047247956" evidence="1">
    <location>
        <begin position="19"/>
        <end position="133"/>
    </location>
</feature>
<name>A0ABR2ITD2_9PEZI</name>
<evidence type="ECO:0000313" key="2">
    <source>
        <dbReference type="EMBL" id="KAK8868060.1"/>
    </source>
</evidence>
<gene>
    <name evidence="2" type="ORF">PGQ11_006638</name>
</gene>
<protein>
    <submittedName>
        <fullName evidence="2">Uncharacterized protein</fullName>
    </submittedName>
</protein>